<dbReference type="GO" id="GO:0005739">
    <property type="term" value="C:mitochondrion"/>
    <property type="evidence" value="ECO:0007669"/>
    <property type="project" value="TreeGrafter"/>
</dbReference>
<comment type="caution">
    <text evidence="10">The sequence shown here is derived from an EMBL/GenBank/DDBJ whole genome shotgun (WGS) entry which is preliminary data.</text>
</comment>
<evidence type="ECO:0000256" key="2">
    <source>
        <dbReference type="ARBA" id="ARBA00008654"/>
    </source>
</evidence>
<evidence type="ECO:0000259" key="9">
    <source>
        <dbReference type="Pfam" id="PF02668"/>
    </source>
</evidence>
<proteinExistence type="inferred from homology"/>
<dbReference type="Pfam" id="PF02668">
    <property type="entry name" value="TauD"/>
    <property type="match status" value="1"/>
</dbReference>
<evidence type="ECO:0000256" key="3">
    <source>
        <dbReference type="ARBA" id="ARBA00022723"/>
    </source>
</evidence>
<sequence length="602" mass="67016">MPIRFMTLASARQVSASFRLARLAATTRCFSASRRKCQGETPPASRINSHPEGETVRKYFSKPPKDPFELSSLPSKQARLAIQLDGDAHEFSPLLLRDLCQCPRCVDQSTRQKLFSSTQIPYGISATVEPGTNREVVRLKWTGDIPNFPEDHVTELSVHALRNLVNVACPTSNPELPSKVLWDDVSFREDVRDLDYKAYMSDDSVLHQALQYLHTHGLVFLTNVPEQESSVATIAERIGPVKNTFYGYTWDVRSVPQAKNVAYTSQDLGFHMDLLYMEQPPHLQLLHCIRASSAGGASTFTDSHAAAQDLFQQDPGAFETLEKLPVNFHYDHLESHYYHHARPVFELALKPLYLGGKKCRNVRELFEAWQRAGLATSELPITEWLADVSWSPPFQAPFTPLSAHTEPRGFPQLVRRGPLAYLNEQITRWLPAARKFDELIHRPEGVYERMMKPGESTAYFNTFCDQNATEAILGECTEIGDGTSINSLRIDGCFEYSTEPDNVQSSYSSSSSFPGLSTATTHQTTSTSTGDGASTASSTIETSAPTPTHPNGRSDNGNQNSANVATIVGTNVTIPLALITIIVAIYYGRKQVRNRNKRNQSL</sequence>
<dbReference type="Gene3D" id="3.60.130.10">
    <property type="entry name" value="Clavaminate synthase-like"/>
    <property type="match status" value="1"/>
</dbReference>
<evidence type="ECO:0000313" key="10">
    <source>
        <dbReference type="EMBL" id="RMY15937.1"/>
    </source>
</evidence>
<keyword evidence="8" id="KW-0812">Transmembrane</keyword>
<dbReference type="InterPro" id="IPR003819">
    <property type="entry name" value="TauD/TfdA-like"/>
</dbReference>
<reference evidence="10 11" key="1">
    <citation type="journal article" date="2018" name="BMC Genomics">
        <title>Genomic evidence for intraspecific hybridization in a clonal and extremely halotolerant yeast.</title>
        <authorList>
            <person name="Gostincar C."/>
            <person name="Stajich J.E."/>
            <person name="Zupancic J."/>
            <person name="Zalar P."/>
            <person name="Gunde-Cimerman N."/>
        </authorList>
    </citation>
    <scope>NUCLEOTIDE SEQUENCE [LARGE SCALE GENOMIC DNA]</scope>
    <source>
        <strain evidence="10 11">EXF-6669</strain>
    </source>
</reference>
<feature type="compositionally biased region" description="Polar residues" evidence="7">
    <location>
        <begin position="549"/>
        <end position="559"/>
    </location>
</feature>
<keyword evidence="4" id="KW-0223">Dioxygenase</keyword>
<feature type="transmembrane region" description="Helical" evidence="8">
    <location>
        <begin position="564"/>
        <end position="588"/>
    </location>
</feature>
<dbReference type="InterPro" id="IPR042098">
    <property type="entry name" value="TauD-like_sf"/>
</dbReference>
<keyword evidence="8" id="KW-0472">Membrane</keyword>
<comment type="cofactor">
    <cofactor evidence="1">
        <name>Fe(2+)</name>
        <dbReference type="ChEBI" id="CHEBI:29033"/>
    </cofactor>
</comment>
<feature type="region of interest" description="Disordered" evidence="7">
    <location>
        <begin position="504"/>
        <end position="559"/>
    </location>
</feature>
<dbReference type="SUPFAM" id="SSF51197">
    <property type="entry name" value="Clavaminate synthase-like"/>
    <property type="match status" value="1"/>
</dbReference>
<feature type="domain" description="TauD/TfdA-like" evidence="9">
    <location>
        <begin position="193"/>
        <end position="347"/>
    </location>
</feature>
<keyword evidence="8" id="KW-1133">Transmembrane helix</keyword>
<dbReference type="Gene3D" id="3.30.2020.30">
    <property type="match status" value="1"/>
</dbReference>
<dbReference type="VEuPathDB" id="FungiDB:BTJ68_14354"/>
<dbReference type="GO" id="GO:0051213">
    <property type="term" value="F:dioxygenase activity"/>
    <property type="evidence" value="ECO:0007669"/>
    <property type="project" value="UniProtKB-KW"/>
</dbReference>
<evidence type="ECO:0000256" key="4">
    <source>
        <dbReference type="ARBA" id="ARBA00022964"/>
    </source>
</evidence>
<dbReference type="EMBL" id="QWIL01000659">
    <property type="protein sequence ID" value="RMY15937.1"/>
    <property type="molecule type" value="Genomic_DNA"/>
</dbReference>
<evidence type="ECO:0000256" key="7">
    <source>
        <dbReference type="SAM" id="MobiDB-lite"/>
    </source>
</evidence>
<evidence type="ECO:0000313" key="11">
    <source>
        <dbReference type="Proteomes" id="UP000271337"/>
    </source>
</evidence>
<dbReference type="Proteomes" id="UP000271337">
    <property type="component" value="Unassembled WGS sequence"/>
</dbReference>
<dbReference type="InterPro" id="IPR038492">
    <property type="entry name" value="GBBH-like_N_sf"/>
</dbReference>
<dbReference type="GO" id="GO:0045329">
    <property type="term" value="P:carnitine biosynthetic process"/>
    <property type="evidence" value="ECO:0007669"/>
    <property type="project" value="TreeGrafter"/>
</dbReference>
<keyword evidence="3" id="KW-0479">Metal-binding</keyword>
<gene>
    <name evidence="10" type="ORF">D0867_06670</name>
</gene>
<dbReference type="GO" id="GO:0046872">
    <property type="term" value="F:metal ion binding"/>
    <property type="evidence" value="ECO:0007669"/>
    <property type="project" value="UniProtKB-KW"/>
</dbReference>
<dbReference type="PANTHER" id="PTHR10696">
    <property type="entry name" value="GAMMA-BUTYROBETAINE HYDROXYLASE-RELATED"/>
    <property type="match status" value="1"/>
</dbReference>
<evidence type="ECO:0000256" key="8">
    <source>
        <dbReference type="SAM" id="Phobius"/>
    </source>
</evidence>
<dbReference type="InterPro" id="IPR050411">
    <property type="entry name" value="AlphaKG_dependent_hydroxylases"/>
</dbReference>
<comment type="similarity">
    <text evidence="2">Belongs to the gamma-BBH/TMLD family.</text>
</comment>
<accession>A0A3M6ZLA9</accession>
<keyword evidence="6" id="KW-0408">Iron</keyword>
<feature type="compositionally biased region" description="Low complexity" evidence="7">
    <location>
        <begin position="505"/>
        <end position="546"/>
    </location>
</feature>
<dbReference type="OrthoDB" id="406634at2759"/>
<name>A0A3M6ZLA9_HORWE</name>
<evidence type="ECO:0000256" key="5">
    <source>
        <dbReference type="ARBA" id="ARBA00023002"/>
    </source>
</evidence>
<evidence type="ECO:0000256" key="6">
    <source>
        <dbReference type="ARBA" id="ARBA00023004"/>
    </source>
</evidence>
<organism evidence="10 11">
    <name type="scientific">Hortaea werneckii</name>
    <name type="common">Black yeast</name>
    <name type="synonym">Cladosporium werneckii</name>
    <dbReference type="NCBI Taxonomy" id="91943"/>
    <lineage>
        <taxon>Eukaryota</taxon>
        <taxon>Fungi</taxon>
        <taxon>Dikarya</taxon>
        <taxon>Ascomycota</taxon>
        <taxon>Pezizomycotina</taxon>
        <taxon>Dothideomycetes</taxon>
        <taxon>Dothideomycetidae</taxon>
        <taxon>Mycosphaerellales</taxon>
        <taxon>Teratosphaeriaceae</taxon>
        <taxon>Hortaea</taxon>
    </lineage>
</organism>
<dbReference type="PANTHER" id="PTHR10696:SF25">
    <property type="entry name" value="OXIDOREDUCTASE AIM17-RELATED"/>
    <property type="match status" value="1"/>
</dbReference>
<protein>
    <recommendedName>
        <fullName evidence="9">TauD/TfdA-like domain-containing protein</fullName>
    </recommendedName>
</protein>
<feature type="region of interest" description="Disordered" evidence="7">
    <location>
        <begin position="37"/>
        <end position="56"/>
    </location>
</feature>
<dbReference type="AlphaFoldDB" id="A0A3M6ZLA9"/>
<evidence type="ECO:0000256" key="1">
    <source>
        <dbReference type="ARBA" id="ARBA00001954"/>
    </source>
</evidence>
<keyword evidence="5" id="KW-0560">Oxidoreductase</keyword>